<protein>
    <submittedName>
        <fullName evidence="2">DUF4247 domain-containing protein</fullName>
    </submittedName>
</protein>
<dbReference type="InterPro" id="IPR025341">
    <property type="entry name" value="DUF4247"/>
</dbReference>
<gene>
    <name evidence="2" type="ORF">RM572_16345</name>
</gene>
<keyword evidence="3" id="KW-1185">Reference proteome</keyword>
<sequence>MKRIGPASVAMAAAVGILATGCSSSAPNEVPDQWISSTYEYELGDYVDPSDAPRKVADEIDGHTAAADRLSDDGMVFLRYEDDMVAISPRTSGSGSVIDIDDYDDGYDRWGSHVRSKWPAPGSGSFRGGGPGLGK</sequence>
<reference evidence="3" key="1">
    <citation type="submission" date="2023-07" db="EMBL/GenBank/DDBJ databases">
        <title>30 novel species of actinomycetes from the DSMZ collection.</title>
        <authorList>
            <person name="Nouioui I."/>
        </authorList>
    </citation>
    <scope>NUCLEOTIDE SEQUENCE [LARGE SCALE GENOMIC DNA]</scope>
    <source>
        <strain evidence="3">DSM 42041</strain>
    </source>
</reference>
<accession>A0ABU2NTM2</accession>
<evidence type="ECO:0000313" key="2">
    <source>
        <dbReference type="EMBL" id="MDT0380325.1"/>
    </source>
</evidence>
<evidence type="ECO:0000313" key="3">
    <source>
        <dbReference type="Proteomes" id="UP001183414"/>
    </source>
</evidence>
<comment type="caution">
    <text evidence="2">The sequence shown here is derived from an EMBL/GenBank/DDBJ whole genome shotgun (WGS) entry which is preliminary data.</text>
</comment>
<dbReference type="EMBL" id="JAVREQ010000014">
    <property type="protein sequence ID" value="MDT0380325.1"/>
    <property type="molecule type" value="Genomic_DNA"/>
</dbReference>
<dbReference type="Pfam" id="PF14042">
    <property type="entry name" value="DUF4247"/>
    <property type="match status" value="1"/>
</dbReference>
<feature type="signal peptide" evidence="1">
    <location>
        <begin position="1"/>
        <end position="25"/>
    </location>
</feature>
<proteinExistence type="predicted"/>
<dbReference type="PROSITE" id="PS51257">
    <property type="entry name" value="PROKAR_LIPOPROTEIN"/>
    <property type="match status" value="1"/>
</dbReference>
<dbReference type="RefSeq" id="WP_311674091.1">
    <property type="nucleotide sequence ID" value="NZ_JAVREQ010000014.1"/>
</dbReference>
<dbReference type="Proteomes" id="UP001183414">
    <property type="component" value="Unassembled WGS sequence"/>
</dbReference>
<name>A0ABU2NTM2_9ACTN</name>
<evidence type="ECO:0000256" key="1">
    <source>
        <dbReference type="SAM" id="SignalP"/>
    </source>
</evidence>
<organism evidence="2 3">
    <name type="scientific">Streptomyces hazeniae</name>
    <dbReference type="NCBI Taxonomy" id="3075538"/>
    <lineage>
        <taxon>Bacteria</taxon>
        <taxon>Bacillati</taxon>
        <taxon>Actinomycetota</taxon>
        <taxon>Actinomycetes</taxon>
        <taxon>Kitasatosporales</taxon>
        <taxon>Streptomycetaceae</taxon>
        <taxon>Streptomyces</taxon>
    </lineage>
</organism>
<feature type="chain" id="PRO_5045410610" evidence="1">
    <location>
        <begin position="26"/>
        <end position="135"/>
    </location>
</feature>
<keyword evidence="1" id="KW-0732">Signal</keyword>